<keyword evidence="5" id="KW-1185">Reference proteome</keyword>
<dbReference type="RefSeq" id="WP_183513549.1">
    <property type="nucleotide sequence ID" value="NZ_BSPG01000045.1"/>
</dbReference>
<protein>
    <recommendedName>
        <fullName evidence="1">Spore protein YkvP/CgeB glycosyl transferase-like domain-containing protein</fullName>
    </recommendedName>
</protein>
<dbReference type="Pfam" id="PF13524">
    <property type="entry name" value="Glyco_trans_1_2"/>
    <property type="match status" value="1"/>
</dbReference>
<comment type="caution">
    <text evidence="3">The sequence shown here is derived from an EMBL/GenBank/DDBJ whole genome shotgun (WGS) entry which is preliminary data.</text>
</comment>
<reference evidence="3 4" key="3">
    <citation type="submission" date="2020-08" db="EMBL/GenBank/DDBJ databases">
        <title>Genomic Encyclopedia of Type Strains, Phase IV (KMG-IV): sequencing the most valuable type-strain genomes for metagenomic binning, comparative biology and taxonomic classification.</title>
        <authorList>
            <person name="Goeker M."/>
        </authorList>
    </citation>
    <scope>NUCLEOTIDE SEQUENCE [LARGE SCALE GENOMIC DNA]</scope>
    <source>
        <strain evidence="3 4">DSM 24105</strain>
    </source>
</reference>
<reference evidence="5" key="2">
    <citation type="journal article" date="2019" name="Int. J. Syst. Evol. Microbiol.">
        <title>The Global Catalogue of Microorganisms (GCM) 10K type strain sequencing project: providing services to taxonomists for standard genome sequencing and annotation.</title>
        <authorList>
            <consortium name="The Broad Institute Genomics Platform"/>
            <consortium name="The Broad Institute Genome Sequencing Center for Infectious Disease"/>
            <person name="Wu L."/>
            <person name="Ma J."/>
        </authorList>
    </citation>
    <scope>NUCLEOTIDE SEQUENCE [LARGE SCALE GENOMIC DNA]</scope>
    <source>
        <strain evidence="5">NBRC 107710</strain>
    </source>
</reference>
<evidence type="ECO:0000313" key="3">
    <source>
        <dbReference type="EMBL" id="MBB3905585.1"/>
    </source>
</evidence>
<dbReference type="EMBL" id="BSPG01000045">
    <property type="protein sequence ID" value="GLS46574.1"/>
    <property type="molecule type" value="Genomic_DNA"/>
</dbReference>
<name>A0A7W6F9J5_9HYPH</name>
<evidence type="ECO:0000313" key="2">
    <source>
        <dbReference type="EMBL" id="GLS46574.1"/>
    </source>
</evidence>
<gene>
    <name evidence="2" type="ORF">GCM10007884_45680</name>
    <name evidence="3" type="ORF">GGR33_005125</name>
</gene>
<organism evidence="3 4">
    <name type="scientific">Methylobacterium brachythecii</name>
    <dbReference type="NCBI Taxonomy" id="1176177"/>
    <lineage>
        <taxon>Bacteria</taxon>
        <taxon>Pseudomonadati</taxon>
        <taxon>Pseudomonadota</taxon>
        <taxon>Alphaproteobacteria</taxon>
        <taxon>Hyphomicrobiales</taxon>
        <taxon>Methylobacteriaceae</taxon>
        <taxon>Methylobacterium</taxon>
    </lineage>
</organism>
<reference evidence="2" key="1">
    <citation type="journal article" date="2014" name="Int. J. Syst. Evol. Microbiol.">
        <title>Complete genome of a new Firmicutes species belonging to the dominant human colonic microbiota ('Ruminococcus bicirculans') reveals two chromosomes and a selective capacity to utilize plant glucans.</title>
        <authorList>
            <consortium name="NISC Comparative Sequencing Program"/>
            <person name="Wegmann U."/>
            <person name="Louis P."/>
            <person name="Goesmann A."/>
            <person name="Henrissat B."/>
            <person name="Duncan S.H."/>
            <person name="Flint H.J."/>
        </authorList>
    </citation>
    <scope>NUCLEOTIDE SEQUENCE</scope>
    <source>
        <strain evidence="2">NBRC 107710</strain>
    </source>
</reference>
<sequence>MMVGAMALSSPDLAFFGYAWGVGGYLDSYMQETVNAYLDLGLNVDVYLANYFSADGATSGFKDDFLLDRLVRYIRERDYIAAISINNALVMEDVVEALEGRLTSIIVDDFNHLFCHEADRFAAFRLPAHFAPIGSQFERAILSAIPDAANRVCFLTPATAGMHVRRSEIPSIYPISWIASMTTDDWAEGIMLRLLSDPRAHEIVGICLLAIEQTGNLTNILQTFGHAILPVVNSLGIEIQVFEMLLQNVRTSRDRMEVVRRLSPHGLALFGNSAWAKGMLLSDNVYKSFKPGAPIRTHQDLLNIYNSSKLAINQPQASITESFQYRLLDVMSSNALLVTRRTPEPDLYRVFGPDCPVVMFDDAEDLEKVCIYYLTHEDERAARVAACNSLVGEEFSFRSRALDYLRLAGVNFTQPNLPSRGRMQLLTNEIFA</sequence>
<accession>A0A7W6F9J5</accession>
<reference evidence="2" key="4">
    <citation type="submission" date="2023-01" db="EMBL/GenBank/DDBJ databases">
        <title>Draft genome sequence of Methylobacterium brachythecii strain NBRC 107710.</title>
        <authorList>
            <person name="Sun Q."/>
            <person name="Mori K."/>
        </authorList>
    </citation>
    <scope>NUCLEOTIDE SEQUENCE</scope>
    <source>
        <strain evidence="2">NBRC 107710</strain>
    </source>
</reference>
<evidence type="ECO:0000259" key="1">
    <source>
        <dbReference type="Pfam" id="PF13524"/>
    </source>
</evidence>
<dbReference type="InterPro" id="IPR055259">
    <property type="entry name" value="YkvP/CgeB_Glyco_trans-like"/>
</dbReference>
<proteinExistence type="predicted"/>
<evidence type="ECO:0000313" key="4">
    <source>
        <dbReference type="Proteomes" id="UP000517759"/>
    </source>
</evidence>
<dbReference type="EMBL" id="JACIDN010000014">
    <property type="protein sequence ID" value="MBB3905585.1"/>
    <property type="molecule type" value="Genomic_DNA"/>
</dbReference>
<evidence type="ECO:0000313" key="5">
    <source>
        <dbReference type="Proteomes" id="UP001156881"/>
    </source>
</evidence>
<dbReference type="AlphaFoldDB" id="A0A7W6F9J5"/>
<dbReference type="Proteomes" id="UP001156881">
    <property type="component" value="Unassembled WGS sequence"/>
</dbReference>
<feature type="domain" description="Spore protein YkvP/CgeB glycosyl transferase-like" evidence="1">
    <location>
        <begin position="259"/>
        <end position="405"/>
    </location>
</feature>
<dbReference type="Proteomes" id="UP000517759">
    <property type="component" value="Unassembled WGS sequence"/>
</dbReference>